<name>A0A4Q1VCI3_9BRAD</name>
<keyword evidence="1" id="KW-0732">Signal</keyword>
<accession>A0A4Q1VCI3</accession>
<comment type="caution">
    <text evidence="2">The sequence shown here is derived from an EMBL/GenBank/DDBJ whole genome shotgun (WGS) entry which is preliminary data.</text>
</comment>
<dbReference type="OrthoDB" id="8218320at2"/>
<dbReference type="AlphaFoldDB" id="A0A4Q1VCI3"/>
<organism evidence="2 3">
    <name type="scientific">Bradyrhizobium betae</name>
    <dbReference type="NCBI Taxonomy" id="244734"/>
    <lineage>
        <taxon>Bacteria</taxon>
        <taxon>Pseudomonadati</taxon>
        <taxon>Pseudomonadota</taxon>
        <taxon>Alphaproteobacteria</taxon>
        <taxon>Hyphomicrobiales</taxon>
        <taxon>Nitrobacteraceae</taxon>
        <taxon>Bradyrhizobium</taxon>
    </lineage>
</organism>
<dbReference type="EMBL" id="MZXW01000016">
    <property type="protein sequence ID" value="RXT48963.1"/>
    <property type="molecule type" value="Genomic_DNA"/>
</dbReference>
<feature type="signal peptide" evidence="1">
    <location>
        <begin position="1"/>
        <end position="19"/>
    </location>
</feature>
<evidence type="ECO:0000313" key="2">
    <source>
        <dbReference type="EMBL" id="RXT48963.1"/>
    </source>
</evidence>
<reference evidence="2 3" key="1">
    <citation type="submission" date="2017-03" db="EMBL/GenBank/DDBJ databases">
        <authorList>
            <person name="Safronova V.I."/>
            <person name="Sazanova A.L."/>
            <person name="Chirak E.R."/>
        </authorList>
    </citation>
    <scope>NUCLEOTIDE SEQUENCE [LARGE SCALE GENOMIC DNA]</scope>
    <source>
        <strain evidence="2 3">Opo-243</strain>
    </source>
</reference>
<dbReference type="RefSeq" id="WP_129270858.1">
    <property type="nucleotide sequence ID" value="NZ_MZXW01000016.1"/>
</dbReference>
<sequence>MPIIRILLVLLALASPALAQDGAHDAAAAREAAQAFRVYVDGVAKKGGRPDLTRPEVAVLLGHVFNLDALAALPPAQASDMNWLMDWTDAANATHKLFILYGSRPPQPDLVALQRNMTEYGDQYAVAISFMIRGMAREAVAGQLFWAGLPPEQRTRIREEGMTGFRKNSATYILTTVCAAIQGASKPENARLVAAAIRDTSDVWASFLLPQDRARVIAELADLPHWAPDETARADLAAFTAALRAVN</sequence>
<proteinExistence type="predicted"/>
<dbReference type="Proteomes" id="UP000290819">
    <property type="component" value="Unassembled WGS sequence"/>
</dbReference>
<evidence type="ECO:0000313" key="3">
    <source>
        <dbReference type="Proteomes" id="UP000290819"/>
    </source>
</evidence>
<evidence type="ECO:0000256" key="1">
    <source>
        <dbReference type="SAM" id="SignalP"/>
    </source>
</evidence>
<gene>
    <name evidence="2" type="ORF">B5V03_13855</name>
</gene>
<keyword evidence="3" id="KW-1185">Reference proteome</keyword>
<protein>
    <submittedName>
        <fullName evidence="2">Uncharacterized protein</fullName>
    </submittedName>
</protein>
<feature type="chain" id="PRO_5020423955" evidence="1">
    <location>
        <begin position="20"/>
        <end position="247"/>
    </location>
</feature>